<comment type="caution">
    <text evidence="1">The sequence shown here is derived from an EMBL/GenBank/DDBJ whole genome shotgun (WGS) entry which is preliminary data.</text>
</comment>
<protein>
    <submittedName>
        <fullName evidence="1">DUF1353 domain-containing protein</fullName>
    </submittedName>
</protein>
<accession>A0A4Y8RE39</accession>
<name>A0A4Y8RE39_9HYPH</name>
<dbReference type="Proteomes" id="UP000298179">
    <property type="component" value="Unassembled WGS sequence"/>
</dbReference>
<dbReference type="OrthoDB" id="7906242at2"/>
<gene>
    <name evidence="1" type="ORF">E3C22_16740</name>
</gene>
<reference evidence="1 2" key="1">
    <citation type="submission" date="2019-03" db="EMBL/GenBank/DDBJ databases">
        <title>Jiella endophytica sp. nov., a novel endophytic bacterium isolated from root of Ficus microcarpa Linn. f.</title>
        <authorList>
            <person name="Tuo L."/>
        </authorList>
    </citation>
    <scope>NUCLEOTIDE SEQUENCE [LARGE SCALE GENOMIC DNA]</scope>
    <source>
        <strain evidence="1 2">CBS5Q-3</strain>
    </source>
</reference>
<dbReference type="InterPro" id="IPR010767">
    <property type="entry name" value="Phage_CGC-2007_Cje0229"/>
</dbReference>
<dbReference type="EMBL" id="SOZD01000005">
    <property type="protein sequence ID" value="TFF20555.1"/>
    <property type="molecule type" value="Genomic_DNA"/>
</dbReference>
<evidence type="ECO:0000313" key="1">
    <source>
        <dbReference type="EMBL" id="TFF20555.1"/>
    </source>
</evidence>
<evidence type="ECO:0000313" key="2">
    <source>
        <dbReference type="Proteomes" id="UP000298179"/>
    </source>
</evidence>
<organism evidence="1 2">
    <name type="scientific">Jiella endophytica</name>
    <dbReference type="NCBI Taxonomy" id="2558362"/>
    <lineage>
        <taxon>Bacteria</taxon>
        <taxon>Pseudomonadati</taxon>
        <taxon>Pseudomonadota</taxon>
        <taxon>Alphaproteobacteria</taxon>
        <taxon>Hyphomicrobiales</taxon>
        <taxon>Aurantimonadaceae</taxon>
        <taxon>Jiella</taxon>
    </lineage>
</organism>
<sequence>MAGRTGSVSAYTDWEGEFLLEDGRYRATLPLPWDVGCKGSGVSVTVPAEFRHNVSVPAPLRWAFPPDEPEFQRGARLHDFLLAAGWSPPEAAGVFHAALKADGVSSWRRLCMFVGVALWHWR</sequence>
<keyword evidence="2" id="KW-1185">Reference proteome</keyword>
<dbReference type="Pfam" id="PF07087">
    <property type="entry name" value="DUF1353"/>
    <property type="match status" value="1"/>
</dbReference>
<dbReference type="AlphaFoldDB" id="A0A4Y8RE39"/>
<proteinExistence type="predicted"/>